<dbReference type="PROSITE" id="PS50043">
    <property type="entry name" value="HTH_LUXR_2"/>
    <property type="match status" value="1"/>
</dbReference>
<evidence type="ECO:0000256" key="2">
    <source>
        <dbReference type="ARBA" id="ARBA00023015"/>
    </source>
</evidence>
<dbReference type="Pfam" id="PF00196">
    <property type="entry name" value="GerE"/>
    <property type="match status" value="1"/>
</dbReference>
<dbReference type="Gene3D" id="3.40.50.2300">
    <property type="match status" value="1"/>
</dbReference>
<dbReference type="InterPro" id="IPR036388">
    <property type="entry name" value="WH-like_DNA-bd_sf"/>
</dbReference>
<evidence type="ECO:0000256" key="1">
    <source>
        <dbReference type="ARBA" id="ARBA00022553"/>
    </source>
</evidence>
<dbReference type="Gene3D" id="1.10.10.10">
    <property type="entry name" value="Winged helix-like DNA-binding domain superfamily/Winged helix DNA-binding domain"/>
    <property type="match status" value="1"/>
</dbReference>
<dbReference type="Pfam" id="PF00072">
    <property type="entry name" value="Response_reg"/>
    <property type="match status" value="1"/>
</dbReference>
<evidence type="ECO:0000313" key="9">
    <source>
        <dbReference type="Proteomes" id="UP000552615"/>
    </source>
</evidence>
<feature type="domain" description="HTH luxR-type" evidence="6">
    <location>
        <begin position="142"/>
        <end position="207"/>
    </location>
</feature>
<dbReference type="PANTHER" id="PTHR43214">
    <property type="entry name" value="TWO-COMPONENT RESPONSE REGULATOR"/>
    <property type="match status" value="1"/>
</dbReference>
<name>A0A7Y0A931_9FLAO</name>
<dbReference type="SUPFAM" id="SSF46894">
    <property type="entry name" value="C-terminal effector domain of the bipartite response regulators"/>
    <property type="match status" value="1"/>
</dbReference>
<dbReference type="Proteomes" id="UP000552615">
    <property type="component" value="Unassembled WGS sequence"/>
</dbReference>
<keyword evidence="4" id="KW-0804">Transcription</keyword>
<dbReference type="SMART" id="SM00421">
    <property type="entry name" value="HTH_LUXR"/>
    <property type="match status" value="1"/>
</dbReference>
<dbReference type="PROSITE" id="PS50110">
    <property type="entry name" value="RESPONSE_REGULATORY"/>
    <property type="match status" value="1"/>
</dbReference>
<dbReference type="EMBL" id="JABBGF010000003">
    <property type="protein sequence ID" value="NML58965.1"/>
    <property type="molecule type" value="Genomic_DNA"/>
</dbReference>
<dbReference type="InterPro" id="IPR000792">
    <property type="entry name" value="Tscrpt_reg_LuxR_C"/>
</dbReference>
<dbReference type="InterPro" id="IPR058245">
    <property type="entry name" value="NreC/VraR/RcsB-like_REC"/>
</dbReference>
<gene>
    <name evidence="8" type="ORF">HHL20_16625</name>
</gene>
<dbReference type="PRINTS" id="PR00038">
    <property type="entry name" value="HTHLUXR"/>
</dbReference>
<dbReference type="GO" id="GO:0000160">
    <property type="term" value="P:phosphorelay signal transduction system"/>
    <property type="evidence" value="ECO:0007669"/>
    <property type="project" value="InterPro"/>
</dbReference>
<dbReference type="RefSeq" id="WP_169232288.1">
    <property type="nucleotide sequence ID" value="NZ_JABBGF010000003.1"/>
</dbReference>
<evidence type="ECO:0000256" key="3">
    <source>
        <dbReference type="ARBA" id="ARBA00023125"/>
    </source>
</evidence>
<dbReference type="InterPro" id="IPR016032">
    <property type="entry name" value="Sig_transdc_resp-reg_C-effctor"/>
</dbReference>
<dbReference type="AlphaFoldDB" id="A0A7Y0A931"/>
<dbReference type="PANTHER" id="PTHR43214:SF41">
    <property type="entry name" value="NITRATE_NITRITE RESPONSE REGULATOR PROTEIN NARP"/>
    <property type="match status" value="1"/>
</dbReference>
<sequence>MNKKILIADDYFVIMTGIKMILKNYLKNIDLECAESYNEVLEKLSYKKDYALLILDINIRGSKKNMIDEIKDKLPHIKILIFSTYNITEAIQCIQEGADGYLNKHCYEDEIARAVSEVLSTGKYYSKEIMDALIQHSIYGQKSNPLENLSEREKMVYNFLIKGYGNLEIANELKIHVATISTYKRRIFQKLGTSNLIDILEINRKYSVE</sequence>
<dbReference type="InterPro" id="IPR001789">
    <property type="entry name" value="Sig_transdc_resp-reg_receiver"/>
</dbReference>
<dbReference type="SUPFAM" id="SSF52172">
    <property type="entry name" value="CheY-like"/>
    <property type="match status" value="1"/>
</dbReference>
<dbReference type="InterPro" id="IPR011006">
    <property type="entry name" value="CheY-like_superfamily"/>
</dbReference>
<evidence type="ECO:0000313" key="8">
    <source>
        <dbReference type="EMBL" id="NML58965.1"/>
    </source>
</evidence>
<dbReference type="PROSITE" id="PS00622">
    <property type="entry name" value="HTH_LUXR_1"/>
    <property type="match status" value="1"/>
</dbReference>
<dbReference type="CDD" id="cd17535">
    <property type="entry name" value="REC_NarL-like"/>
    <property type="match status" value="1"/>
</dbReference>
<keyword evidence="3" id="KW-0238">DNA-binding</keyword>
<evidence type="ECO:0000256" key="4">
    <source>
        <dbReference type="ARBA" id="ARBA00023163"/>
    </source>
</evidence>
<dbReference type="GO" id="GO:0006355">
    <property type="term" value="P:regulation of DNA-templated transcription"/>
    <property type="evidence" value="ECO:0007669"/>
    <property type="project" value="InterPro"/>
</dbReference>
<evidence type="ECO:0000259" key="6">
    <source>
        <dbReference type="PROSITE" id="PS50043"/>
    </source>
</evidence>
<dbReference type="SMART" id="SM00448">
    <property type="entry name" value="REC"/>
    <property type="match status" value="1"/>
</dbReference>
<keyword evidence="9" id="KW-1185">Reference proteome</keyword>
<reference evidence="8 9" key="1">
    <citation type="submission" date="2020-04" db="EMBL/GenBank/DDBJ databases">
        <title>Chryseobacterium sp. RJ-7-14 sp. nov., isolated from Jeju soil.</title>
        <authorList>
            <person name="Dahal R.H."/>
            <person name="Chaudhary D.K."/>
        </authorList>
    </citation>
    <scope>NUCLEOTIDE SEQUENCE [LARGE SCALE GENOMIC DNA]</scope>
    <source>
        <strain evidence="8 9">RJ-7-14</strain>
    </source>
</reference>
<evidence type="ECO:0000259" key="7">
    <source>
        <dbReference type="PROSITE" id="PS50110"/>
    </source>
</evidence>
<accession>A0A7Y0A931</accession>
<keyword evidence="1 5" id="KW-0597">Phosphoprotein</keyword>
<comment type="caution">
    <text evidence="8">The sequence shown here is derived from an EMBL/GenBank/DDBJ whole genome shotgun (WGS) entry which is preliminary data.</text>
</comment>
<proteinExistence type="predicted"/>
<protein>
    <submittedName>
        <fullName evidence="8">Response regulator transcription factor</fullName>
    </submittedName>
</protein>
<dbReference type="InterPro" id="IPR039420">
    <property type="entry name" value="WalR-like"/>
</dbReference>
<feature type="domain" description="Response regulatory" evidence="7">
    <location>
        <begin position="4"/>
        <end position="119"/>
    </location>
</feature>
<organism evidence="8 9">
    <name type="scientific">Chryseobacterium cheonjiense</name>
    <dbReference type="NCBI Taxonomy" id="2728845"/>
    <lineage>
        <taxon>Bacteria</taxon>
        <taxon>Pseudomonadati</taxon>
        <taxon>Bacteroidota</taxon>
        <taxon>Flavobacteriia</taxon>
        <taxon>Flavobacteriales</taxon>
        <taxon>Weeksellaceae</taxon>
        <taxon>Chryseobacterium group</taxon>
        <taxon>Chryseobacterium</taxon>
    </lineage>
</organism>
<dbReference type="GO" id="GO:0003677">
    <property type="term" value="F:DNA binding"/>
    <property type="evidence" value="ECO:0007669"/>
    <property type="project" value="UniProtKB-KW"/>
</dbReference>
<dbReference type="CDD" id="cd06170">
    <property type="entry name" value="LuxR_C_like"/>
    <property type="match status" value="1"/>
</dbReference>
<evidence type="ECO:0000256" key="5">
    <source>
        <dbReference type="PROSITE-ProRule" id="PRU00169"/>
    </source>
</evidence>
<keyword evidence="2" id="KW-0805">Transcription regulation</keyword>
<feature type="modified residue" description="4-aspartylphosphate" evidence="5">
    <location>
        <position position="56"/>
    </location>
</feature>